<organism evidence="1 2">
    <name type="scientific">Smallanthus sonchifolius</name>
    <dbReference type="NCBI Taxonomy" id="185202"/>
    <lineage>
        <taxon>Eukaryota</taxon>
        <taxon>Viridiplantae</taxon>
        <taxon>Streptophyta</taxon>
        <taxon>Embryophyta</taxon>
        <taxon>Tracheophyta</taxon>
        <taxon>Spermatophyta</taxon>
        <taxon>Magnoliopsida</taxon>
        <taxon>eudicotyledons</taxon>
        <taxon>Gunneridae</taxon>
        <taxon>Pentapetalae</taxon>
        <taxon>asterids</taxon>
        <taxon>campanulids</taxon>
        <taxon>Asterales</taxon>
        <taxon>Asteraceae</taxon>
        <taxon>Asteroideae</taxon>
        <taxon>Heliantheae alliance</taxon>
        <taxon>Millerieae</taxon>
        <taxon>Smallanthus</taxon>
    </lineage>
</organism>
<dbReference type="Proteomes" id="UP001056120">
    <property type="component" value="Linkage Group LG17"/>
</dbReference>
<sequence>MVVSSISIPFSLGFLMPRKKYPSPSTLPPRRSTRGASKSTSLIDGEDVESPVVPLVRLGDTQEGYAESLQPPPLTSGTNMCNLNKEILIVPSVSVSLDESERGLGPINKDELLKKSAAAGVSLARKPGFAGNSAGLWDSDSSGSPGIQSLHTGCGNNPCMVNESVEIGYAIAGSTPPVTPLFSPEFKAMLGREYLRKTVFSPRPSLSGEATGGRGLWDGLAQRRSESIRESGSLPVVHGPLPDVHMHVHVPGEGAEHGSAMHSAHAKVGTTLSSGIALDEGVQASTDLGNGVHVSTEMGKLVHGGGDLPMPSSSMVEVVQDVGENLIKM</sequence>
<dbReference type="EMBL" id="CM042034">
    <property type="protein sequence ID" value="KAI3763237.1"/>
    <property type="molecule type" value="Genomic_DNA"/>
</dbReference>
<evidence type="ECO:0000313" key="1">
    <source>
        <dbReference type="EMBL" id="KAI3763237.1"/>
    </source>
</evidence>
<name>A0ACB9EWM7_9ASTR</name>
<keyword evidence="2" id="KW-1185">Reference proteome</keyword>
<evidence type="ECO:0000313" key="2">
    <source>
        <dbReference type="Proteomes" id="UP001056120"/>
    </source>
</evidence>
<protein>
    <submittedName>
        <fullName evidence="1">Uncharacterized protein</fullName>
    </submittedName>
</protein>
<gene>
    <name evidence="1" type="ORF">L1987_53690</name>
</gene>
<reference evidence="2" key="1">
    <citation type="journal article" date="2022" name="Mol. Ecol. Resour.">
        <title>The genomes of chicory, endive, great burdock and yacon provide insights into Asteraceae palaeo-polyploidization history and plant inulin production.</title>
        <authorList>
            <person name="Fan W."/>
            <person name="Wang S."/>
            <person name="Wang H."/>
            <person name="Wang A."/>
            <person name="Jiang F."/>
            <person name="Liu H."/>
            <person name="Zhao H."/>
            <person name="Xu D."/>
            <person name="Zhang Y."/>
        </authorList>
    </citation>
    <scope>NUCLEOTIDE SEQUENCE [LARGE SCALE GENOMIC DNA]</scope>
    <source>
        <strain evidence="2">cv. Yunnan</strain>
    </source>
</reference>
<accession>A0ACB9EWM7</accession>
<comment type="caution">
    <text evidence="1">The sequence shown here is derived from an EMBL/GenBank/DDBJ whole genome shotgun (WGS) entry which is preliminary data.</text>
</comment>
<reference evidence="1 2" key="2">
    <citation type="journal article" date="2022" name="Mol. Ecol. Resour.">
        <title>The genomes of chicory, endive, great burdock and yacon provide insights into Asteraceae paleo-polyploidization history and plant inulin production.</title>
        <authorList>
            <person name="Fan W."/>
            <person name="Wang S."/>
            <person name="Wang H."/>
            <person name="Wang A."/>
            <person name="Jiang F."/>
            <person name="Liu H."/>
            <person name="Zhao H."/>
            <person name="Xu D."/>
            <person name="Zhang Y."/>
        </authorList>
    </citation>
    <scope>NUCLEOTIDE SEQUENCE [LARGE SCALE GENOMIC DNA]</scope>
    <source>
        <strain evidence="2">cv. Yunnan</strain>
        <tissue evidence="1">Leaves</tissue>
    </source>
</reference>
<proteinExistence type="predicted"/>